<proteinExistence type="inferred from homology"/>
<comment type="caution">
    <text evidence="2">The sequence shown here is derived from an EMBL/GenBank/DDBJ whole genome shotgun (WGS) entry which is preliminary data.</text>
</comment>
<sequence length="283" mass="31761">MLSYQHAYHAGNFADVHKHLGVHVMMEHLLRKKSSITYIDTHAGRGLYPLSGKEMTRGAEYQDGIVPLLKHATDHPDVASWLAALDTLQASGNSSPSLRFKRYPGSPWWLARNLRSGDQAHFFELHPGEFKHLEAQSFVGSAHCYQRDGLNDVVAMQPVATPRLLCVIDPSYEVKTDYQQVASTLAKLLSKSRHAVVMVWYPVLPDGRHQVLLDHVKASGHKKIWKSELMRWPEGHTRGMHGSGLLIANPPWQCPETLTDAYTSVARVWGGSARHHGTWLCPE</sequence>
<keyword evidence="1" id="KW-0489">Methyltransferase</keyword>
<feature type="binding site" evidence="1">
    <location>
        <position position="124"/>
    </location>
    <ligand>
        <name>S-adenosyl-L-methionine</name>
        <dbReference type="ChEBI" id="CHEBI:59789"/>
    </ligand>
</feature>
<dbReference type="InterPro" id="IPR029063">
    <property type="entry name" value="SAM-dependent_MTases_sf"/>
</dbReference>
<feature type="binding site" evidence="1">
    <location>
        <position position="106"/>
    </location>
    <ligand>
        <name>S-adenosyl-L-methionine</name>
        <dbReference type="ChEBI" id="CHEBI:59789"/>
    </ligand>
</feature>
<dbReference type="HAMAP" id="MF_00934">
    <property type="entry name" value="23SrRNA_methyltr_J"/>
    <property type="match status" value="1"/>
</dbReference>
<evidence type="ECO:0000313" key="3">
    <source>
        <dbReference type="Proteomes" id="UP001269375"/>
    </source>
</evidence>
<dbReference type="EC" id="2.1.1.266" evidence="1"/>
<comment type="similarity">
    <text evidence="1">Belongs to the RlmJ family.</text>
</comment>
<keyword evidence="1" id="KW-0808">Transferase</keyword>
<keyword evidence="1" id="KW-0949">S-adenosyl-L-methionine</keyword>
<evidence type="ECO:0000256" key="1">
    <source>
        <dbReference type="HAMAP-Rule" id="MF_00934"/>
    </source>
</evidence>
<dbReference type="Gene3D" id="3.40.50.150">
    <property type="entry name" value="Vaccinia Virus protein VP39"/>
    <property type="match status" value="1"/>
</dbReference>
<dbReference type="RefSeq" id="WP_309619111.1">
    <property type="nucleotide sequence ID" value="NZ_JAMLJI010000002.1"/>
</dbReference>
<feature type="active site" description="Proton acceptor" evidence="1">
    <location>
        <position position="169"/>
    </location>
</feature>
<dbReference type="InterPro" id="IPR007473">
    <property type="entry name" value="RlmJ"/>
</dbReference>
<keyword evidence="3" id="KW-1185">Reference proteome</keyword>
<protein>
    <recommendedName>
        <fullName evidence="1">Ribosomal RNA large subunit methyltransferase J</fullName>
        <ecNumber evidence="1">2.1.1.266</ecNumber>
    </recommendedName>
    <alternativeName>
        <fullName evidence="1">23S rRNA (adenine(2030)-N6)-methyltransferase</fullName>
    </alternativeName>
    <alternativeName>
        <fullName evidence="1">23S rRNA m6A2030 methyltransferase</fullName>
    </alternativeName>
</protein>
<dbReference type="Proteomes" id="UP001269375">
    <property type="component" value="Unassembled WGS sequence"/>
</dbReference>
<accession>A0ABU1GR48</accession>
<comment type="function">
    <text evidence="1">Specifically methylates the adenine in position 2030 of 23S rRNA.</text>
</comment>
<dbReference type="PANTHER" id="PTHR37426">
    <property type="entry name" value="RIBOSOMAL RNA LARGE SUBUNIT METHYLTRANSFERASE J"/>
    <property type="match status" value="1"/>
</dbReference>
<feature type="site" description="Interaction with substrate rRNA" evidence="1">
    <location>
        <position position="4"/>
    </location>
</feature>
<comment type="catalytic activity">
    <reaction evidence="1">
        <text>adenosine(2030) in 23S rRNA + S-adenosyl-L-methionine = N(6)-methyladenosine(2030) in 23S rRNA + S-adenosyl-L-homocysteine + H(+)</text>
        <dbReference type="Rhea" id="RHEA:43736"/>
        <dbReference type="Rhea" id="RHEA-COMP:10668"/>
        <dbReference type="Rhea" id="RHEA-COMP:10669"/>
        <dbReference type="ChEBI" id="CHEBI:15378"/>
        <dbReference type="ChEBI" id="CHEBI:57856"/>
        <dbReference type="ChEBI" id="CHEBI:59789"/>
        <dbReference type="ChEBI" id="CHEBI:74411"/>
        <dbReference type="ChEBI" id="CHEBI:74449"/>
        <dbReference type="EC" id="2.1.1.266"/>
    </reaction>
</comment>
<feature type="binding site" evidence="1">
    <location>
        <position position="169"/>
    </location>
    <ligand>
        <name>S-adenosyl-L-methionine</name>
        <dbReference type="ChEBI" id="CHEBI:59789"/>
    </ligand>
</feature>
<keyword evidence="1" id="KW-0694">RNA-binding</keyword>
<name>A0ABU1GR48_9GAMM</name>
<dbReference type="SUPFAM" id="SSF53335">
    <property type="entry name" value="S-adenosyl-L-methionine-dependent methyltransferases"/>
    <property type="match status" value="1"/>
</dbReference>
<evidence type="ECO:0000313" key="2">
    <source>
        <dbReference type="EMBL" id="MDR5894499.1"/>
    </source>
</evidence>
<gene>
    <name evidence="1 2" type="primary">rlmJ</name>
    <name evidence="2" type="ORF">QC825_00260</name>
</gene>
<reference evidence="2 3" key="1">
    <citation type="submission" date="2023-04" db="EMBL/GenBank/DDBJ databases">
        <title>A long-awaited taxogenomic arrangement of the family Halomonadaceae.</title>
        <authorList>
            <person name="De La Haba R."/>
            <person name="Chuvochina M."/>
            <person name="Wittouck S."/>
            <person name="Arahal D.R."/>
            <person name="Sanchez-Porro C."/>
            <person name="Hugenholtz P."/>
            <person name="Ventosa A."/>
        </authorList>
    </citation>
    <scope>NUCLEOTIDE SEQUENCE [LARGE SCALE GENOMIC DNA]</scope>
    <source>
        <strain evidence="2 3">DSM 22428</strain>
    </source>
</reference>
<feature type="binding site" evidence="1">
    <location>
        <position position="19"/>
    </location>
    <ligand>
        <name>S-adenosyl-L-methionine</name>
        <dbReference type="ChEBI" id="CHEBI:59789"/>
    </ligand>
</feature>
<feature type="binding site" evidence="1">
    <location>
        <position position="42"/>
    </location>
    <ligand>
        <name>S-adenosyl-L-methionine</name>
        <dbReference type="ChEBI" id="CHEBI:59789"/>
    </ligand>
</feature>
<feature type="binding site" evidence="1">
    <location>
        <begin position="148"/>
        <end position="149"/>
    </location>
    <ligand>
        <name>S-adenosyl-L-methionine</name>
        <dbReference type="ChEBI" id="CHEBI:59789"/>
    </ligand>
</feature>
<keyword evidence="1" id="KW-0698">rRNA processing</keyword>
<dbReference type="EMBL" id="JARWAO010000001">
    <property type="protein sequence ID" value="MDR5894499.1"/>
    <property type="molecule type" value="Genomic_DNA"/>
</dbReference>
<comment type="subunit">
    <text evidence="1">Monomer.</text>
</comment>
<organism evidence="2 3">
    <name type="scientific">Larsenimonas suaedae</name>
    <dbReference type="NCBI Taxonomy" id="1851019"/>
    <lineage>
        <taxon>Bacteria</taxon>
        <taxon>Pseudomonadati</taxon>
        <taxon>Pseudomonadota</taxon>
        <taxon>Gammaproteobacteria</taxon>
        <taxon>Oceanospirillales</taxon>
        <taxon>Halomonadaceae</taxon>
        <taxon>Larsenimonas</taxon>
    </lineage>
</organism>
<dbReference type="Pfam" id="PF04378">
    <property type="entry name" value="RsmJ"/>
    <property type="match status" value="1"/>
</dbReference>
<dbReference type="PANTHER" id="PTHR37426:SF1">
    <property type="entry name" value="RIBOSOMAL RNA LARGE SUBUNIT METHYLTRANSFERASE J"/>
    <property type="match status" value="1"/>
</dbReference>